<organism evidence="17">
    <name type="scientific">Chlamydia pneumoniae</name>
    <name type="common">Chlamydophila pneumoniae</name>
    <dbReference type="NCBI Taxonomy" id="83558"/>
    <lineage>
        <taxon>Bacteria</taxon>
        <taxon>Pseudomonadati</taxon>
        <taxon>Chlamydiota</taxon>
        <taxon>Chlamydiia</taxon>
        <taxon>Chlamydiales</taxon>
        <taxon>Chlamydiaceae</taxon>
        <taxon>Chlamydia/Chlamydophila group</taxon>
        <taxon>Chlamydia</taxon>
    </lineage>
</organism>
<dbReference type="PANTHER" id="PTHR43690:SF18">
    <property type="entry name" value="INSULIN-DEGRADING ENZYME-RELATED"/>
    <property type="match status" value="1"/>
</dbReference>
<keyword evidence="6" id="KW-0479">Metal-binding</keyword>
<evidence type="ECO:0000256" key="5">
    <source>
        <dbReference type="ARBA" id="ARBA00022670"/>
    </source>
</evidence>
<evidence type="ECO:0000256" key="1">
    <source>
        <dbReference type="ARBA" id="ARBA00002184"/>
    </source>
</evidence>
<dbReference type="EC" id="3.4.24.55" evidence="3"/>
<dbReference type="InterPro" id="IPR007863">
    <property type="entry name" value="Peptidase_M16_C"/>
</dbReference>
<sequence>MFWKLLCPILICTSLSITSCKQQFKVVPNQCPLQVSTPAAADQKIEKIICSNGLPLLIISDPNLPTSGAALLVKTGNNADPEEYPGMAHFTEHCVFLGNEKYPEVSGFPGFLSENNGVHNAFTYPNKTVFVFSVEHSAFSDALDQFVHLFINPKFRQEDLDREKYAVHQEFAAHPLSDGRRVHRIQQLVAPQGHPCARFGCGNASTLTPVTTEKMAEWFKLHYSPENMCAIAYTSAPLSKAKKQFSKIFSQIPRSKNYERQEPFLPSGDTSSLKKLYINQAIQPTSNLEIYWHIYESSHPIPLGCYKALAEVLRNESKNSLVSLLKNEQLITDLDVEFFRSSLNTGEFYISYELTEKGDKHYSQVIDSTFQYLRYIQEHGIPNYTLEEISTINALNYCYSSKSPLFDLLCKQIVSLGNEDLSTYPYHSLVYPKYSSEDESALLNLVSDPEQARFVLSSKNSEHWEEATQLYDPIFDMTYYVKALDGVQDYGKVQSLKPIALPKPNLFIPKEVTLPGVHLLKKQEFPFAPALSYQDDKLTLYHCEDHYYTAPKLSSQIRIRSPQISRSSPQFLVATELYCLAVNDQLLREYYPATQAGLSFTSALGGDGIDLRVSGYTTTVPTLLNSILTSLPNLEISYETFLVYKKQLLELYQGALLNCPVRSGLDELASQVMKETYSNTTKLSALEKLSFSEFQAFASNLFNSVHLEVMVLGNLSEQQKKDYLEMLQVFTASRSSHATKPFYYELQSQEISEIHHDYPLTANGMLLLLQDKSSPSIQGKVCAEMLFEWLHHITFEELRTQQQLGYMVGARYREFASRPFGFLYIRSDAYSPEELLAKTSLFLNKVSASPEKFGMSQEKFANIRKAYINKILEPEHSLDMMNSALFSLAFERPFVEFSTPDLKIAIAETLTYEEFLKYCQCFLSNELGTQTSVYIRGTQKTS</sequence>
<evidence type="ECO:0000256" key="11">
    <source>
        <dbReference type="ARBA" id="ARBA00031184"/>
    </source>
</evidence>
<accession>A0A0F7WXK0</accession>
<evidence type="ECO:0000256" key="10">
    <source>
        <dbReference type="ARBA" id="ARBA00029597"/>
    </source>
</evidence>
<dbReference type="Pfam" id="PF16187">
    <property type="entry name" value="Peptidase_M16_M"/>
    <property type="match status" value="1"/>
</dbReference>
<proteinExistence type="inferred from homology"/>
<dbReference type="Pfam" id="PF00675">
    <property type="entry name" value="Peptidase_M16"/>
    <property type="match status" value="1"/>
</dbReference>
<evidence type="ECO:0000256" key="8">
    <source>
        <dbReference type="ARBA" id="ARBA00022833"/>
    </source>
</evidence>
<dbReference type="Gene3D" id="3.30.830.10">
    <property type="entry name" value="Metalloenzyme, LuxS/M16 peptidase-like"/>
    <property type="match status" value="4"/>
</dbReference>
<keyword evidence="8" id="KW-0862">Zinc</keyword>
<feature type="domain" description="Coenzyme PQQ synthesis protein F-like C-terminal lobe" evidence="16">
    <location>
        <begin position="788"/>
        <end position="880"/>
    </location>
</feature>
<dbReference type="GO" id="GO:0046872">
    <property type="term" value="F:metal ion binding"/>
    <property type="evidence" value="ECO:0007669"/>
    <property type="project" value="UniProtKB-KW"/>
</dbReference>
<dbReference type="GO" id="GO:0004222">
    <property type="term" value="F:metalloendopeptidase activity"/>
    <property type="evidence" value="ECO:0007669"/>
    <property type="project" value="UniProtKB-EC"/>
</dbReference>
<evidence type="ECO:0000313" key="17">
    <source>
        <dbReference type="EMBL" id="CRI43099.1"/>
    </source>
</evidence>
<evidence type="ECO:0000259" key="14">
    <source>
        <dbReference type="Pfam" id="PF05193"/>
    </source>
</evidence>
<evidence type="ECO:0000256" key="12">
    <source>
        <dbReference type="ARBA" id="ARBA00033450"/>
    </source>
</evidence>
<comment type="similarity">
    <text evidence="2">Belongs to the peptidase M16 family.</text>
</comment>
<dbReference type="Pfam" id="PF05193">
    <property type="entry name" value="Peptidase_M16_C"/>
    <property type="match status" value="1"/>
</dbReference>
<evidence type="ECO:0000256" key="3">
    <source>
        <dbReference type="ARBA" id="ARBA00012449"/>
    </source>
</evidence>
<evidence type="ECO:0000259" key="16">
    <source>
        <dbReference type="Pfam" id="PF22456"/>
    </source>
</evidence>
<dbReference type="GO" id="GO:0006508">
    <property type="term" value="P:proteolysis"/>
    <property type="evidence" value="ECO:0007669"/>
    <property type="project" value="UniProtKB-KW"/>
</dbReference>
<evidence type="ECO:0000256" key="9">
    <source>
        <dbReference type="ARBA" id="ARBA00023049"/>
    </source>
</evidence>
<dbReference type="PANTHER" id="PTHR43690">
    <property type="entry name" value="NARDILYSIN"/>
    <property type="match status" value="1"/>
</dbReference>
<dbReference type="EMBL" id="LN847061">
    <property type="protein sequence ID" value="CRI43099.1"/>
    <property type="molecule type" value="Genomic_DNA"/>
</dbReference>
<evidence type="ECO:0000256" key="6">
    <source>
        <dbReference type="ARBA" id="ARBA00022723"/>
    </source>
</evidence>
<name>A0A0F7WXK0_CHLPN</name>
<evidence type="ECO:0000259" key="15">
    <source>
        <dbReference type="Pfam" id="PF16187"/>
    </source>
</evidence>
<keyword evidence="5" id="KW-0645">Protease</keyword>
<feature type="domain" description="Peptidase M16 N-terminal" evidence="13">
    <location>
        <begin position="58"/>
        <end position="173"/>
    </location>
</feature>
<comment type="function">
    <text evidence="1">Endopeptidase that degrades small peptides of less than 7 kDa, such as glucagon and insulin.</text>
</comment>
<dbReference type="InterPro" id="IPR032632">
    <property type="entry name" value="Peptidase_M16_M"/>
</dbReference>
<evidence type="ECO:0000256" key="7">
    <source>
        <dbReference type="ARBA" id="ARBA00022801"/>
    </source>
</evidence>
<dbReference type="InterPro" id="IPR054734">
    <property type="entry name" value="PqqF-like_C_4"/>
</dbReference>
<dbReference type="Pfam" id="PF22456">
    <property type="entry name" value="PqqF-like_C_4"/>
    <property type="match status" value="1"/>
</dbReference>
<keyword evidence="7" id="KW-0378">Hydrolase</keyword>
<dbReference type="InterPro" id="IPR050626">
    <property type="entry name" value="Peptidase_M16"/>
</dbReference>
<evidence type="ECO:0000256" key="4">
    <source>
        <dbReference type="ARBA" id="ARBA00017565"/>
    </source>
</evidence>
<gene>
    <name evidence="17" type="ORF">BN1224_DC9_CF_00190</name>
</gene>
<dbReference type="InterPro" id="IPR011765">
    <property type="entry name" value="Pept_M16_N"/>
</dbReference>
<keyword evidence="9" id="KW-0482">Metalloprotease</keyword>
<protein>
    <recommendedName>
        <fullName evidence="4">Protease 3</fullName>
        <ecNumber evidence="3">3.4.24.55</ecNumber>
    </recommendedName>
    <alternativeName>
        <fullName evidence="12">Pitrilysin</fullName>
    </alternativeName>
    <alternativeName>
        <fullName evidence="11">Protease III</fullName>
    </alternativeName>
    <alternativeName>
        <fullName evidence="10">Protease pi</fullName>
    </alternativeName>
</protein>
<evidence type="ECO:0000259" key="13">
    <source>
        <dbReference type="Pfam" id="PF00675"/>
    </source>
</evidence>
<feature type="domain" description="Peptidase M16 middle/third" evidence="15">
    <location>
        <begin position="423"/>
        <end position="684"/>
    </location>
</feature>
<dbReference type="AlphaFoldDB" id="A0A0F7WXK0"/>
<reference evidence="17" key="1">
    <citation type="submission" date="2015-05" db="EMBL/GenBank/DDBJ databases">
        <authorList>
            <person name="Rattei Thomas"/>
        </authorList>
    </citation>
    <scope>NUCLEOTIDE SEQUENCE</scope>
    <source>
        <strain evidence="17">DC9</strain>
    </source>
</reference>
<dbReference type="SUPFAM" id="SSF63411">
    <property type="entry name" value="LuxS/MPP-like metallohydrolase"/>
    <property type="match status" value="4"/>
</dbReference>
<dbReference type="PROSITE" id="PS51257">
    <property type="entry name" value="PROKAR_LIPOPROTEIN"/>
    <property type="match status" value="1"/>
</dbReference>
<dbReference type="InterPro" id="IPR011249">
    <property type="entry name" value="Metalloenz_LuxS/M16"/>
</dbReference>
<evidence type="ECO:0000256" key="2">
    <source>
        <dbReference type="ARBA" id="ARBA00007261"/>
    </source>
</evidence>
<feature type="domain" description="Peptidase M16 C-terminal" evidence="14">
    <location>
        <begin position="210"/>
        <end position="389"/>
    </location>
</feature>